<sequence>MLTIYFVSGDKPHSCQLCNKKFALACNLRAHMKTHEGDPQEECIRCRKPFLSGPTKDDFCTKCKTININNNNNTQLDSTAEDSSGNHTEEDSITQGSLG</sequence>
<dbReference type="Gene3D" id="3.30.160.60">
    <property type="entry name" value="Classic Zinc Finger"/>
    <property type="match status" value="1"/>
</dbReference>
<evidence type="ECO:0000256" key="2">
    <source>
        <dbReference type="SAM" id="MobiDB-lite"/>
    </source>
</evidence>
<organism evidence="4 5">
    <name type="scientific">Acanthoscelides obtectus</name>
    <name type="common">Bean weevil</name>
    <name type="synonym">Bruchus obtectus</name>
    <dbReference type="NCBI Taxonomy" id="200917"/>
    <lineage>
        <taxon>Eukaryota</taxon>
        <taxon>Metazoa</taxon>
        <taxon>Ecdysozoa</taxon>
        <taxon>Arthropoda</taxon>
        <taxon>Hexapoda</taxon>
        <taxon>Insecta</taxon>
        <taxon>Pterygota</taxon>
        <taxon>Neoptera</taxon>
        <taxon>Endopterygota</taxon>
        <taxon>Coleoptera</taxon>
        <taxon>Polyphaga</taxon>
        <taxon>Cucujiformia</taxon>
        <taxon>Chrysomeloidea</taxon>
        <taxon>Chrysomelidae</taxon>
        <taxon>Bruchinae</taxon>
        <taxon>Bruchini</taxon>
        <taxon>Acanthoscelides</taxon>
    </lineage>
</organism>
<dbReference type="FunFam" id="3.30.160.60:FF:000597">
    <property type="entry name" value="zinc finger protein 236 isoform X3"/>
    <property type="match status" value="1"/>
</dbReference>
<gene>
    <name evidence="4" type="ORF">ACAOBT_LOCUS3224</name>
</gene>
<dbReference type="EMBL" id="CAKOFQ010006682">
    <property type="protein sequence ID" value="CAH1959540.1"/>
    <property type="molecule type" value="Genomic_DNA"/>
</dbReference>
<comment type="caution">
    <text evidence="4">The sequence shown here is derived from an EMBL/GenBank/DDBJ whole genome shotgun (WGS) entry which is preliminary data.</text>
</comment>
<dbReference type="InterPro" id="IPR013087">
    <property type="entry name" value="Znf_C2H2_type"/>
</dbReference>
<dbReference type="Proteomes" id="UP001152888">
    <property type="component" value="Unassembled WGS sequence"/>
</dbReference>
<evidence type="ECO:0000313" key="4">
    <source>
        <dbReference type="EMBL" id="CAH1959540.1"/>
    </source>
</evidence>
<keyword evidence="1" id="KW-0862">Zinc</keyword>
<dbReference type="OrthoDB" id="3437960at2759"/>
<keyword evidence="5" id="KW-1185">Reference proteome</keyword>
<dbReference type="SUPFAM" id="SSF57667">
    <property type="entry name" value="beta-beta-alpha zinc fingers"/>
    <property type="match status" value="1"/>
</dbReference>
<evidence type="ECO:0000313" key="5">
    <source>
        <dbReference type="Proteomes" id="UP001152888"/>
    </source>
</evidence>
<name>A0A9P0NWR2_ACAOB</name>
<proteinExistence type="predicted"/>
<dbReference type="PROSITE" id="PS00028">
    <property type="entry name" value="ZINC_FINGER_C2H2_1"/>
    <property type="match status" value="1"/>
</dbReference>
<keyword evidence="1" id="KW-0479">Metal-binding</keyword>
<accession>A0A9P0NWR2</accession>
<evidence type="ECO:0000259" key="3">
    <source>
        <dbReference type="PROSITE" id="PS50157"/>
    </source>
</evidence>
<dbReference type="GO" id="GO:0008270">
    <property type="term" value="F:zinc ion binding"/>
    <property type="evidence" value="ECO:0007669"/>
    <property type="project" value="UniProtKB-KW"/>
</dbReference>
<dbReference type="InterPro" id="IPR036236">
    <property type="entry name" value="Znf_C2H2_sf"/>
</dbReference>
<evidence type="ECO:0000256" key="1">
    <source>
        <dbReference type="PROSITE-ProRule" id="PRU00042"/>
    </source>
</evidence>
<reference evidence="4" key="1">
    <citation type="submission" date="2022-03" db="EMBL/GenBank/DDBJ databases">
        <authorList>
            <person name="Sayadi A."/>
        </authorList>
    </citation>
    <scope>NUCLEOTIDE SEQUENCE</scope>
</reference>
<dbReference type="PROSITE" id="PS50157">
    <property type="entry name" value="ZINC_FINGER_C2H2_2"/>
    <property type="match status" value="1"/>
</dbReference>
<feature type="compositionally biased region" description="Polar residues" evidence="2">
    <location>
        <begin position="74"/>
        <end position="86"/>
    </location>
</feature>
<protein>
    <recommendedName>
        <fullName evidence="3">C2H2-type domain-containing protein</fullName>
    </recommendedName>
</protein>
<dbReference type="AlphaFoldDB" id="A0A9P0NWR2"/>
<feature type="region of interest" description="Disordered" evidence="2">
    <location>
        <begin position="70"/>
        <end position="99"/>
    </location>
</feature>
<feature type="domain" description="C2H2-type" evidence="3">
    <location>
        <begin position="13"/>
        <end position="40"/>
    </location>
</feature>
<keyword evidence="1" id="KW-0863">Zinc-finger</keyword>